<proteinExistence type="predicted"/>
<reference evidence="3 4" key="1">
    <citation type="submission" date="2015-01" db="EMBL/GenBank/DDBJ databases">
        <title>Draft genome of the acidophilic iron oxidizer Ferrimicrobium acidiphilum strain T23.</title>
        <authorList>
            <person name="Poehlein A."/>
            <person name="Eisen S."/>
            <person name="Schloemann M."/>
            <person name="Johnson B.D."/>
            <person name="Daniel R."/>
            <person name="Muehling M."/>
        </authorList>
    </citation>
    <scope>NUCLEOTIDE SEQUENCE [LARGE SCALE GENOMIC DNA]</scope>
    <source>
        <strain evidence="3 4">T23</strain>
    </source>
</reference>
<feature type="transmembrane region" description="Helical" evidence="1">
    <location>
        <begin position="73"/>
        <end position="92"/>
    </location>
</feature>
<gene>
    <name evidence="3" type="ORF">FEAC_13720</name>
</gene>
<feature type="transmembrane region" description="Helical" evidence="1">
    <location>
        <begin position="101"/>
        <end position="121"/>
    </location>
</feature>
<feature type="transmembrane region" description="Helical" evidence="1">
    <location>
        <begin position="222"/>
        <end position="241"/>
    </location>
</feature>
<evidence type="ECO:0000256" key="1">
    <source>
        <dbReference type="SAM" id="Phobius"/>
    </source>
</evidence>
<dbReference type="Proteomes" id="UP000032336">
    <property type="component" value="Unassembled WGS sequence"/>
</dbReference>
<evidence type="ECO:0000313" key="3">
    <source>
        <dbReference type="EMBL" id="KJE76870.1"/>
    </source>
</evidence>
<dbReference type="STRING" id="1121877.FEAC_13720"/>
<comment type="caution">
    <text evidence="3">The sequence shown here is derived from an EMBL/GenBank/DDBJ whole genome shotgun (WGS) entry which is preliminary data.</text>
</comment>
<organism evidence="3 4">
    <name type="scientific">Ferrimicrobium acidiphilum DSM 19497</name>
    <dbReference type="NCBI Taxonomy" id="1121877"/>
    <lineage>
        <taxon>Bacteria</taxon>
        <taxon>Bacillati</taxon>
        <taxon>Actinomycetota</taxon>
        <taxon>Acidimicrobiia</taxon>
        <taxon>Acidimicrobiales</taxon>
        <taxon>Acidimicrobiaceae</taxon>
        <taxon>Ferrimicrobium</taxon>
    </lineage>
</organism>
<feature type="transmembrane region" description="Helical" evidence="1">
    <location>
        <begin position="194"/>
        <end position="210"/>
    </location>
</feature>
<feature type="signal peptide" evidence="2">
    <location>
        <begin position="1"/>
        <end position="23"/>
    </location>
</feature>
<dbReference type="eggNOG" id="ENOG5031D8U">
    <property type="taxonomic scope" value="Bacteria"/>
</dbReference>
<evidence type="ECO:0000256" key="2">
    <source>
        <dbReference type="SAM" id="SignalP"/>
    </source>
</evidence>
<dbReference type="PANTHER" id="PTHR40761">
    <property type="entry name" value="CONSERVED INTEGRAL MEMBRANE ALANINE VALINE AND LEUCINE RICH PROTEIN-RELATED"/>
    <property type="match status" value="1"/>
</dbReference>
<keyword evidence="2" id="KW-0732">Signal</keyword>
<dbReference type="EMBL" id="JXUW01000010">
    <property type="protein sequence ID" value="KJE76870.1"/>
    <property type="molecule type" value="Genomic_DNA"/>
</dbReference>
<keyword evidence="1" id="KW-1133">Transmembrane helix</keyword>
<feature type="transmembrane region" description="Helical" evidence="1">
    <location>
        <begin position="253"/>
        <end position="271"/>
    </location>
</feature>
<protein>
    <recommendedName>
        <fullName evidence="5">EamA-like transporter family protein</fullName>
    </recommendedName>
</protein>
<dbReference type="AlphaFoldDB" id="A0A0D8FUB8"/>
<sequence length="285" mass="30136">MVVLLSLLAAVCFGMAAVLQFQASTASATELNLRFSLLWRLLANPRFGLGAVFDIVGGGAQFFALKYGSVPQVLPILASGFVLAVLFEHFLARRPIGVGDVVALFVSCGSLITFLVLSPPASGRTIFITPSIVIGALGVVIGLLTVTLLRPLLAGHGRVQAMLGAILLGIVSIFEREVGIIWTQFGALRTLEHWELWILLVVGALALLVVQSAFQQQSLARVLPLVAVGEPIAAITISTLALQTPLFRAGPSALASILALVVEILALIYLAQSEVRVDSELHDGK</sequence>
<keyword evidence="4" id="KW-1185">Reference proteome</keyword>
<dbReference type="PANTHER" id="PTHR40761:SF1">
    <property type="entry name" value="CONSERVED INTEGRAL MEMBRANE ALANINE VALINE AND LEUCINE RICH PROTEIN-RELATED"/>
    <property type="match status" value="1"/>
</dbReference>
<name>A0A0D8FUB8_9ACTN</name>
<keyword evidence="1" id="KW-0812">Transmembrane</keyword>
<feature type="chain" id="PRO_5038762340" description="EamA-like transporter family protein" evidence="2">
    <location>
        <begin position="24"/>
        <end position="285"/>
    </location>
</feature>
<feature type="transmembrane region" description="Helical" evidence="1">
    <location>
        <begin position="161"/>
        <end position="182"/>
    </location>
</feature>
<dbReference type="RefSeq" id="WP_169741659.1">
    <property type="nucleotide sequence ID" value="NZ_JQKF01000019.1"/>
</dbReference>
<evidence type="ECO:0008006" key="5">
    <source>
        <dbReference type="Google" id="ProtNLM"/>
    </source>
</evidence>
<feature type="transmembrane region" description="Helical" evidence="1">
    <location>
        <begin position="127"/>
        <end position="149"/>
    </location>
</feature>
<keyword evidence="1" id="KW-0472">Membrane</keyword>
<accession>A0A0D8FUB8</accession>
<evidence type="ECO:0000313" key="4">
    <source>
        <dbReference type="Proteomes" id="UP000032336"/>
    </source>
</evidence>